<dbReference type="Pfam" id="PF03732">
    <property type="entry name" value="Retrotrans_gag"/>
    <property type="match status" value="1"/>
</dbReference>
<dbReference type="AlphaFoldDB" id="A0A6L2P6A7"/>
<accession>A0A6L2P6A7</accession>
<feature type="compositionally biased region" description="Polar residues" evidence="2">
    <location>
        <begin position="1"/>
        <end position="18"/>
    </location>
</feature>
<dbReference type="InterPro" id="IPR005162">
    <property type="entry name" value="Retrotrans_gag_dom"/>
</dbReference>
<name>A0A6L2P6A7_TANCI</name>
<keyword evidence="1" id="KW-0175">Coiled coil</keyword>
<sequence length="799" mass="90856">MLTRSSSNLVGESSPNPTSSNLKRRNRRRSKQPFILEESPVDTMADQRTMAELLRAPIEGYAEAIVVPPILAEHFELKHNLINMMTLDQFFRLEKDNPHDHIRATRRWLEKEPPRSILTWEDLVSKFINEFFPPSRTTNLRNEISNIQQRFDESFHEAWDRYKDLLCACPHHGFIELHQLDTFYNALNPADQDSLNSVAGGNLLERRTQDVLTIIENKSKVRNSRNKSIVSQVKSSNGNSSSSPEIAKLTHAVNQQTSAVTTAMTAILKQFQATPPPASVKAVEEICVTCGSAHPYYQCLAADGNTFLEFQDNIQGYVSAAAVNYNQEIKKMNEINIKSMQTQINNVKNELRNEMKTLIQASMSNQTDELKSMIASFFQMNIASTSGSGPLPSNTIANPKGELKAITIHSCLVLDGPSVFMPPPFINPEEDERVEETLTDPDLVEYTIKVPPPLVQKAKPPSQRNYMVHQRDNLHPNIPYPSRMHKQKQQDKDEIQIHKFCTTSSSPDHLLEEFADELALITFLRGNDDLPFDIESDLREIEYLLNHDPTKEIDSILEDSIDECNLIDPCINLVDTILEMFIDEHTLSYSSPPLYDDFDDDLFELESDNAYDDPFDSKEDKIKESKLLNVELDPPRSSDLLPSLEYDSFLFEDFSKVDALPSTDNKDKVFNPGILIHENLFEVIVQATPDKNVKKIFISNASLILKDFNPPLYEVPFYKEVPGSETLLSFSSKNEEKLFELGILTSKGVHTSLLLELSRQGTKAFKVIKILESPMEIFLCSYREDIRILDVLCLYFSPP</sequence>
<evidence type="ECO:0000259" key="3">
    <source>
        <dbReference type="Pfam" id="PF03732"/>
    </source>
</evidence>
<protein>
    <recommendedName>
        <fullName evidence="3">Retrotransposon gag domain-containing protein</fullName>
    </recommendedName>
</protein>
<dbReference type="PANTHER" id="PTHR33223">
    <property type="entry name" value="CCHC-TYPE DOMAIN-CONTAINING PROTEIN"/>
    <property type="match status" value="1"/>
</dbReference>
<dbReference type="EMBL" id="BKCJ010010838">
    <property type="protein sequence ID" value="GEU93377.1"/>
    <property type="molecule type" value="Genomic_DNA"/>
</dbReference>
<feature type="domain" description="Retrotransposon gag" evidence="3">
    <location>
        <begin position="105"/>
        <end position="189"/>
    </location>
</feature>
<evidence type="ECO:0000313" key="4">
    <source>
        <dbReference type="EMBL" id="GEU93377.1"/>
    </source>
</evidence>
<gene>
    <name evidence="4" type="ORF">Tci_065355</name>
</gene>
<evidence type="ECO:0000256" key="1">
    <source>
        <dbReference type="SAM" id="Coils"/>
    </source>
</evidence>
<comment type="caution">
    <text evidence="4">The sequence shown here is derived from an EMBL/GenBank/DDBJ whole genome shotgun (WGS) entry which is preliminary data.</text>
</comment>
<evidence type="ECO:0000256" key="2">
    <source>
        <dbReference type="SAM" id="MobiDB-lite"/>
    </source>
</evidence>
<feature type="coiled-coil region" evidence="1">
    <location>
        <begin position="330"/>
        <end position="357"/>
    </location>
</feature>
<feature type="region of interest" description="Disordered" evidence="2">
    <location>
        <begin position="1"/>
        <end position="34"/>
    </location>
</feature>
<reference evidence="4" key="1">
    <citation type="journal article" date="2019" name="Sci. Rep.">
        <title>Draft genome of Tanacetum cinerariifolium, the natural source of mosquito coil.</title>
        <authorList>
            <person name="Yamashiro T."/>
            <person name="Shiraishi A."/>
            <person name="Satake H."/>
            <person name="Nakayama K."/>
        </authorList>
    </citation>
    <scope>NUCLEOTIDE SEQUENCE</scope>
</reference>
<proteinExistence type="predicted"/>
<organism evidence="4">
    <name type="scientific">Tanacetum cinerariifolium</name>
    <name type="common">Dalmatian daisy</name>
    <name type="synonym">Chrysanthemum cinerariifolium</name>
    <dbReference type="NCBI Taxonomy" id="118510"/>
    <lineage>
        <taxon>Eukaryota</taxon>
        <taxon>Viridiplantae</taxon>
        <taxon>Streptophyta</taxon>
        <taxon>Embryophyta</taxon>
        <taxon>Tracheophyta</taxon>
        <taxon>Spermatophyta</taxon>
        <taxon>Magnoliopsida</taxon>
        <taxon>eudicotyledons</taxon>
        <taxon>Gunneridae</taxon>
        <taxon>Pentapetalae</taxon>
        <taxon>asterids</taxon>
        <taxon>campanulids</taxon>
        <taxon>Asterales</taxon>
        <taxon>Asteraceae</taxon>
        <taxon>Asteroideae</taxon>
        <taxon>Anthemideae</taxon>
        <taxon>Anthemidinae</taxon>
        <taxon>Tanacetum</taxon>
    </lineage>
</organism>
<feature type="compositionally biased region" description="Basic residues" evidence="2">
    <location>
        <begin position="22"/>
        <end position="31"/>
    </location>
</feature>
<dbReference type="PANTHER" id="PTHR33223:SF11">
    <property type="entry name" value="ELEMENT PROTEIN, PUTATIVE-RELATED"/>
    <property type="match status" value="1"/>
</dbReference>